<protein>
    <submittedName>
        <fullName evidence="3">Uncharacterized protein</fullName>
    </submittedName>
</protein>
<proteinExistence type="predicted"/>
<organism evidence="3 4">
    <name type="scientific">Galerina marginata (strain CBS 339.88)</name>
    <dbReference type="NCBI Taxonomy" id="685588"/>
    <lineage>
        <taxon>Eukaryota</taxon>
        <taxon>Fungi</taxon>
        <taxon>Dikarya</taxon>
        <taxon>Basidiomycota</taxon>
        <taxon>Agaricomycotina</taxon>
        <taxon>Agaricomycetes</taxon>
        <taxon>Agaricomycetidae</taxon>
        <taxon>Agaricales</taxon>
        <taxon>Agaricineae</taxon>
        <taxon>Strophariaceae</taxon>
        <taxon>Galerina</taxon>
    </lineage>
</organism>
<name>A0A067S6Q3_GALM3</name>
<evidence type="ECO:0000256" key="2">
    <source>
        <dbReference type="SAM" id="MobiDB-lite"/>
    </source>
</evidence>
<feature type="region of interest" description="Disordered" evidence="2">
    <location>
        <begin position="46"/>
        <end position="67"/>
    </location>
</feature>
<feature type="coiled-coil region" evidence="1">
    <location>
        <begin position="191"/>
        <end position="246"/>
    </location>
</feature>
<sequence length="348" mass="39149">MAERILKPLVEIPEHIWARAPPNLPFGSDIYFQWGAEAFEDEQKKMAKSTRNDQVNDGNAVESEAPVTSKALRNSITAHEEEESTVTAAEAKRKPIPASLGILNPFVHDEVMKQMYRHLGLNDIAAVWKPLAELHALLQSQSQVTEDLKGEVAMLTALVSAHRSQAEGIARELDDMRMKWQATATELEFANKHLEERRQEFSTTLKLLQTEQASHETTKKQDEHTIRVLEQNIVQLRESHQESQITINSQKAQIEALLQHISTMDIADKKATAESLSSHYENPSRGELGLRPLVEGLDSEIGSWYYSIKQAVERNKAGEADATMTILEGVSKDMKKVRENIEDVLEPA</sequence>
<keyword evidence="4" id="KW-1185">Reference proteome</keyword>
<evidence type="ECO:0000313" key="3">
    <source>
        <dbReference type="EMBL" id="KDR65577.1"/>
    </source>
</evidence>
<keyword evidence="1" id="KW-0175">Coiled coil</keyword>
<gene>
    <name evidence="3" type="ORF">GALMADRAFT_148576</name>
</gene>
<reference evidence="4" key="1">
    <citation type="journal article" date="2014" name="Proc. Natl. Acad. Sci. U.S.A.">
        <title>Extensive sampling of basidiomycete genomes demonstrates inadequacy of the white-rot/brown-rot paradigm for wood decay fungi.</title>
        <authorList>
            <person name="Riley R."/>
            <person name="Salamov A.A."/>
            <person name="Brown D.W."/>
            <person name="Nagy L.G."/>
            <person name="Floudas D."/>
            <person name="Held B.W."/>
            <person name="Levasseur A."/>
            <person name="Lombard V."/>
            <person name="Morin E."/>
            <person name="Otillar R."/>
            <person name="Lindquist E.A."/>
            <person name="Sun H."/>
            <person name="LaButti K.M."/>
            <person name="Schmutz J."/>
            <person name="Jabbour D."/>
            <person name="Luo H."/>
            <person name="Baker S.E."/>
            <person name="Pisabarro A.G."/>
            <person name="Walton J.D."/>
            <person name="Blanchette R.A."/>
            <person name="Henrissat B."/>
            <person name="Martin F."/>
            <person name="Cullen D."/>
            <person name="Hibbett D.S."/>
            <person name="Grigoriev I.V."/>
        </authorList>
    </citation>
    <scope>NUCLEOTIDE SEQUENCE [LARGE SCALE GENOMIC DNA]</scope>
    <source>
        <strain evidence="4">CBS 339.88</strain>
    </source>
</reference>
<dbReference type="AlphaFoldDB" id="A0A067S6Q3"/>
<accession>A0A067S6Q3</accession>
<dbReference type="EMBL" id="KL142440">
    <property type="protein sequence ID" value="KDR65577.1"/>
    <property type="molecule type" value="Genomic_DNA"/>
</dbReference>
<evidence type="ECO:0000256" key="1">
    <source>
        <dbReference type="SAM" id="Coils"/>
    </source>
</evidence>
<evidence type="ECO:0000313" key="4">
    <source>
        <dbReference type="Proteomes" id="UP000027222"/>
    </source>
</evidence>
<dbReference type="Proteomes" id="UP000027222">
    <property type="component" value="Unassembled WGS sequence"/>
</dbReference>
<dbReference type="HOGENOM" id="CLU_797055_0_0_1"/>